<comment type="caution">
    <text evidence="1">The sequence shown here is derived from an EMBL/GenBank/DDBJ whole genome shotgun (WGS) entry which is preliminary data.</text>
</comment>
<organism evidence="1 2">
    <name type="scientific">Brevundimonas basaltis</name>
    <dbReference type="NCBI Taxonomy" id="472166"/>
    <lineage>
        <taxon>Bacteria</taxon>
        <taxon>Pseudomonadati</taxon>
        <taxon>Pseudomonadota</taxon>
        <taxon>Alphaproteobacteria</taxon>
        <taxon>Caulobacterales</taxon>
        <taxon>Caulobacteraceae</taxon>
        <taxon>Brevundimonas</taxon>
    </lineage>
</organism>
<name>A0A7W8MHA9_9CAUL</name>
<keyword evidence="2" id="KW-1185">Reference proteome</keyword>
<evidence type="ECO:0000313" key="1">
    <source>
        <dbReference type="EMBL" id="MBB5292062.1"/>
    </source>
</evidence>
<evidence type="ECO:0000313" key="2">
    <source>
        <dbReference type="Proteomes" id="UP000566663"/>
    </source>
</evidence>
<dbReference type="EMBL" id="JACHFZ010000003">
    <property type="protein sequence ID" value="MBB5292062.1"/>
    <property type="molecule type" value="Genomic_DNA"/>
</dbReference>
<reference evidence="1 2" key="1">
    <citation type="submission" date="2020-08" db="EMBL/GenBank/DDBJ databases">
        <title>Genomic Encyclopedia of Type Strains, Phase IV (KMG-IV): sequencing the most valuable type-strain genomes for metagenomic binning, comparative biology and taxonomic classification.</title>
        <authorList>
            <person name="Goeker M."/>
        </authorList>
    </citation>
    <scope>NUCLEOTIDE SEQUENCE [LARGE SCALE GENOMIC DNA]</scope>
    <source>
        <strain evidence="1 2">DSM 25335</strain>
    </source>
</reference>
<accession>A0A7W8MHA9</accession>
<sequence>MSSYYVIVNTPGVPVCEIAVLNAVDDATAREEAKQLARRWPGFETIALYDGERSVSVLANPHLGFADQPLDFYSQAA</sequence>
<protein>
    <submittedName>
        <fullName evidence="1">Uncharacterized protein</fullName>
    </submittedName>
</protein>
<dbReference type="Proteomes" id="UP000566663">
    <property type="component" value="Unassembled WGS sequence"/>
</dbReference>
<gene>
    <name evidence="1" type="ORF">HNQ67_001582</name>
</gene>
<dbReference type="AlphaFoldDB" id="A0A7W8MHA9"/>
<dbReference type="RefSeq" id="WP_183254140.1">
    <property type="nucleotide sequence ID" value="NZ_BAAAFF010000002.1"/>
</dbReference>
<proteinExistence type="predicted"/>